<feature type="signal peptide" evidence="1">
    <location>
        <begin position="1"/>
        <end position="32"/>
    </location>
</feature>
<keyword evidence="3" id="KW-1185">Reference proteome</keyword>
<dbReference type="RefSeq" id="WP_133879429.1">
    <property type="nucleotide sequence ID" value="NZ_MWIN01000023.1"/>
</dbReference>
<name>A0A4R7PA67_9GAMM</name>
<comment type="caution">
    <text evidence="2">The sequence shown here is derived from an EMBL/GenBank/DDBJ whole genome shotgun (WGS) entry which is preliminary data.</text>
</comment>
<sequence length="1647" mass="172914">MNTVSPSRNLAIRLSTLILGLVLGSGTGQVVADDTEIFFPDVVIQDDDSVVRPNLLFLMDTSGSMADTDDVGISRLQRMKDALTLVINSLGANINVGLGRLSGSEGGAILFPTADLEAAASDVDTSLRESIDLSNSPASSGGEAYQNGSTVTLGPAAANQVLLVGSRGATTPVTATYVINAVKNEAEQYSDNAVDSDAGAGTRQSADIELARIGDGTPNKTTRYVGLRFEGVALPTDATVTSAKIVFTCDVTNQTTDASANIVVYGQNNDDSLAFDTTTSGVWNRARTTASVNWKPTGAAGRCTSTNSSIETPDLSTIVTAVRGRAGWVNGNAMTFLLDLPTEGTSTARRTVKAFQGGSNTLAPRLQLTYTTSQTANQMFGLRFDNVMIPRGVALTSARIQFRGLPGINPGRTQAGGALAVQIGVTSASTAFTTGANAVSNATTGTELTWNVPVMPAGVGTIDTPSLVSLIGARTSQSDWCGGHSMNFTFKVTGTPAGLRAFATGVVAGNGPTLSFSYSDGDAALDNSCTTRSTSRQITASENDANEQASNGALTVNANPTVLGLSGSNAQIVGLRFDTLQVPAGSRILSAYVEFTANSSDSTTLPLRITGQSTASAAPFVTGLNNISNRRSSFGTAATVSWSPEAWTSGTLYRTPDLSTIVQEIVNRTDWVNGNALALIIDAPSATGSNNRRRPRSYDTGASSAPRLVITAEMPTARLKVREYLKKLIADFPANGNTPVPELLYEAAQYWRGGAAYFGKTRGDGNVTPDSDGFSTSSAHRISGRATFTAPPTIVTPAGCTAADPGAAECADERITNNAIYKSPFTDLACSTNAQILLSDGQPNNTQASSVTLIRNNLLNNAACASSGDPACATDIAALLRNNDQSSTLNGTQTVTTYTVGLADLSSAAFLRSVATAGGGSFFAANSTDDLVNAFSSIVQRILDIPTTFVAPAVSVNSFNRLTDRNEIYFALFRPKLETRWEGNFKRYKIGPGADGKGTVLDVNNAVAVDSGTGFFRDSARSFWSTTADGNNVGEGGILDKFPASRTVYTNTGTASALNAGPAAAPTAVTLSATANSMVTTNTAVTKALLGDSTMPDGDRTNIINYARGIDALDDDQDGSTTDARYAFGDPLHSEPALVTYGGTEAAPDITAFVGTNEGGLHAINAQTGVELWSFIPQELLPNLRRYAYNTGNYSNRPYGVDGPITTLFRDSAGKHYSFFASGRSVLLYFGLRMGGRQYYAMDVTTRTAPTLKWVIRGGGTGLYRELGQSWGRAVPARITVNGAVRSVIVLSGGYDIKQDLEDVPTADSMGRAVFIVDANTGERIWWGGKNPGDGNGAPDLAVTTMQYSIPGTPAVIDLDGDGLSDRIYVADTGGQIFRIDLNPANSGAANLATATRIATLGGTTLATARRFYQSPDVTITRAPGSSTRYLSIAIGSGYRGHPLETQTEERFYVLRDPDVAKSATSLPTRIGTSGSITNANLYDATTNAIGSTNETTAQAAKVTLNNADGFYVRLQETSNAQVGEKVLSDAQTFDGQVLFTTFTPAARSTGQNCRASSGLSRFYLFSIIDGQPVQNFDEVGDPNELTQTDRYTELAQGGLSPTPVILFPDLTSTTGNLPNNALVCSGTECLELFNLGTEKTYWIKRQ</sequence>
<dbReference type="Proteomes" id="UP000295341">
    <property type="component" value="Unassembled WGS sequence"/>
</dbReference>
<dbReference type="EMBL" id="SOBT01000008">
    <property type="protein sequence ID" value="TDU30788.1"/>
    <property type="molecule type" value="Genomic_DNA"/>
</dbReference>
<evidence type="ECO:0000313" key="3">
    <source>
        <dbReference type="Proteomes" id="UP000295341"/>
    </source>
</evidence>
<reference evidence="2 3" key="1">
    <citation type="submission" date="2019-03" db="EMBL/GenBank/DDBJ databases">
        <title>Genomic Encyclopedia of Type Strains, Phase IV (KMG-IV): sequencing the most valuable type-strain genomes for metagenomic binning, comparative biology and taxonomic classification.</title>
        <authorList>
            <person name="Goeker M."/>
        </authorList>
    </citation>
    <scope>NUCLEOTIDE SEQUENCE [LARGE SCALE GENOMIC DNA]</scope>
    <source>
        <strain evidence="2 3">DSM 26377</strain>
    </source>
</reference>
<proteinExistence type="predicted"/>
<keyword evidence="1" id="KW-0732">Signal</keyword>
<evidence type="ECO:0000313" key="2">
    <source>
        <dbReference type="EMBL" id="TDU30788.1"/>
    </source>
</evidence>
<dbReference type="SUPFAM" id="SSF50998">
    <property type="entry name" value="Quinoprotein alcohol dehydrogenase-like"/>
    <property type="match status" value="1"/>
</dbReference>
<accession>A0A4R7PA67</accession>
<organism evidence="2 3">
    <name type="scientific">Panacagrimonas perspica</name>
    <dbReference type="NCBI Taxonomy" id="381431"/>
    <lineage>
        <taxon>Bacteria</taxon>
        <taxon>Pseudomonadati</taxon>
        <taxon>Pseudomonadota</taxon>
        <taxon>Gammaproteobacteria</taxon>
        <taxon>Nevskiales</taxon>
        <taxon>Nevskiaceae</taxon>
        <taxon>Panacagrimonas</taxon>
    </lineage>
</organism>
<dbReference type="Gene3D" id="3.40.50.410">
    <property type="entry name" value="von Willebrand factor, type A domain"/>
    <property type="match status" value="2"/>
</dbReference>
<dbReference type="OrthoDB" id="7156875at2"/>
<gene>
    <name evidence="2" type="ORF">DFR24_0142</name>
</gene>
<evidence type="ECO:0000256" key="1">
    <source>
        <dbReference type="SAM" id="SignalP"/>
    </source>
</evidence>
<feature type="chain" id="PRO_5030099565" evidence="1">
    <location>
        <begin position="33"/>
        <end position="1647"/>
    </location>
</feature>
<dbReference type="SUPFAM" id="SSF53300">
    <property type="entry name" value="vWA-like"/>
    <property type="match status" value="1"/>
</dbReference>
<dbReference type="InterPro" id="IPR011047">
    <property type="entry name" value="Quinoprotein_ADH-like_sf"/>
</dbReference>
<protein>
    <submittedName>
        <fullName evidence="2">Type IV pilus assembly protein PilY1</fullName>
    </submittedName>
</protein>
<dbReference type="InterPro" id="IPR036465">
    <property type="entry name" value="vWFA_dom_sf"/>
</dbReference>